<dbReference type="Proteomes" id="UP000261080">
    <property type="component" value="Unassembled WGS sequence"/>
</dbReference>
<organism evidence="4 5">
    <name type="scientific">Sellimonas intestinalis</name>
    <dbReference type="NCBI Taxonomy" id="1653434"/>
    <lineage>
        <taxon>Bacteria</taxon>
        <taxon>Bacillati</taxon>
        <taxon>Bacillota</taxon>
        <taxon>Clostridia</taxon>
        <taxon>Lachnospirales</taxon>
        <taxon>Lachnospiraceae</taxon>
        <taxon>Sellimonas</taxon>
    </lineage>
</organism>
<sequence>MIKVVSFDLGKTLIKPVIQNSGLCKYIADNLKVSYMIMKPFYRSHFLERRISLSEFCAALGEDNQEKVLCLIENYYSEKKYNGIYEDVLPTLSKLKAKGYRLVCISNKPYCNFTYLSTYNLGSFFEAEIYSCDVGVAKPRPQIFQKVQSLLGISSTEIIHVGDSLEGDVIGALCANWQAVYLNRSVAIDGVKVDGFKFYSIINSLLQLPLVLENLNN</sequence>
<dbReference type="InterPro" id="IPR036412">
    <property type="entry name" value="HAD-like_sf"/>
</dbReference>
<dbReference type="SUPFAM" id="SSF56784">
    <property type="entry name" value="HAD-like"/>
    <property type="match status" value="1"/>
</dbReference>
<evidence type="ECO:0000256" key="1">
    <source>
        <dbReference type="ARBA" id="ARBA00001946"/>
    </source>
</evidence>
<dbReference type="InterPro" id="IPR051400">
    <property type="entry name" value="HAD-like_hydrolase"/>
</dbReference>
<dbReference type="GO" id="GO:0044281">
    <property type="term" value="P:small molecule metabolic process"/>
    <property type="evidence" value="ECO:0007669"/>
    <property type="project" value="UniProtKB-ARBA"/>
</dbReference>
<comment type="caution">
    <text evidence="4">The sequence shown here is derived from an EMBL/GenBank/DDBJ whole genome shotgun (WGS) entry which is preliminary data.</text>
</comment>
<dbReference type="GeneID" id="97194548"/>
<protein>
    <submittedName>
        <fullName evidence="4">HAD family hydrolase</fullName>
    </submittedName>
</protein>
<dbReference type="NCBIfam" id="TIGR01549">
    <property type="entry name" value="HAD-SF-IA-v1"/>
    <property type="match status" value="1"/>
</dbReference>
<dbReference type="SFLD" id="SFLDG01129">
    <property type="entry name" value="C1.5:_HAD__Beta-PGM__Phosphata"/>
    <property type="match status" value="1"/>
</dbReference>
<dbReference type="InterPro" id="IPR023214">
    <property type="entry name" value="HAD_sf"/>
</dbReference>
<name>A0A3E3JYX2_9FIRM</name>
<dbReference type="EMBL" id="QVLX01000013">
    <property type="protein sequence ID" value="RGE84636.1"/>
    <property type="molecule type" value="Genomic_DNA"/>
</dbReference>
<dbReference type="InterPro" id="IPR006439">
    <property type="entry name" value="HAD-SF_hydro_IA"/>
</dbReference>
<dbReference type="GO" id="GO:0016787">
    <property type="term" value="F:hydrolase activity"/>
    <property type="evidence" value="ECO:0007669"/>
    <property type="project" value="UniProtKB-KW"/>
</dbReference>
<evidence type="ECO:0000313" key="4">
    <source>
        <dbReference type="EMBL" id="RGE84636.1"/>
    </source>
</evidence>
<keyword evidence="2 4" id="KW-0378">Hydrolase</keyword>
<gene>
    <name evidence="4" type="ORF">DW016_14945</name>
</gene>
<dbReference type="SFLD" id="SFLDS00003">
    <property type="entry name" value="Haloacid_Dehalogenase"/>
    <property type="match status" value="1"/>
</dbReference>
<evidence type="ECO:0000313" key="5">
    <source>
        <dbReference type="Proteomes" id="UP000261080"/>
    </source>
</evidence>
<dbReference type="Gene3D" id="3.40.50.1000">
    <property type="entry name" value="HAD superfamily/HAD-like"/>
    <property type="match status" value="1"/>
</dbReference>
<dbReference type="OrthoDB" id="9794086at2"/>
<reference evidence="4 5" key="1">
    <citation type="submission" date="2018-08" db="EMBL/GenBank/DDBJ databases">
        <title>A genome reference for cultivated species of the human gut microbiota.</title>
        <authorList>
            <person name="Zou Y."/>
            <person name="Xue W."/>
            <person name="Luo G."/>
        </authorList>
    </citation>
    <scope>NUCLEOTIDE SEQUENCE [LARGE SCALE GENOMIC DNA]</scope>
    <source>
        <strain evidence="4 5">AF37-2AT</strain>
    </source>
</reference>
<accession>A0A3E3JYX2</accession>
<keyword evidence="5" id="KW-1185">Reference proteome</keyword>
<dbReference type="RefSeq" id="WP_024734092.1">
    <property type="nucleotide sequence ID" value="NZ_CP094681.1"/>
</dbReference>
<keyword evidence="3" id="KW-0460">Magnesium</keyword>
<comment type="cofactor">
    <cofactor evidence="1">
        <name>Mg(2+)</name>
        <dbReference type="ChEBI" id="CHEBI:18420"/>
    </cofactor>
</comment>
<dbReference type="AlphaFoldDB" id="A0A3E3JYX2"/>
<evidence type="ECO:0000256" key="2">
    <source>
        <dbReference type="ARBA" id="ARBA00022801"/>
    </source>
</evidence>
<proteinExistence type="predicted"/>
<dbReference type="Pfam" id="PF00702">
    <property type="entry name" value="Hydrolase"/>
    <property type="match status" value="1"/>
</dbReference>
<dbReference type="PANTHER" id="PTHR46470">
    <property type="entry name" value="N-ACYLNEURAMINATE-9-PHOSPHATASE"/>
    <property type="match status" value="1"/>
</dbReference>
<evidence type="ECO:0000256" key="3">
    <source>
        <dbReference type="ARBA" id="ARBA00022842"/>
    </source>
</evidence>